<feature type="transmembrane region" description="Helical" evidence="1">
    <location>
        <begin position="53"/>
        <end position="73"/>
    </location>
</feature>
<gene>
    <name evidence="2" type="ORF">HMPREF0889_1505</name>
</gene>
<protein>
    <submittedName>
        <fullName evidence="2">Uncharacterized protein</fullName>
    </submittedName>
</protein>
<dbReference type="EMBL" id="ADGP01000005">
    <property type="protein sequence ID" value="EFD94766.1"/>
    <property type="molecule type" value="Genomic_DNA"/>
</dbReference>
<proteinExistence type="predicted"/>
<dbReference type="AlphaFoldDB" id="D3LSY2"/>
<feature type="transmembrane region" description="Helical" evidence="1">
    <location>
        <begin position="25"/>
        <end position="47"/>
    </location>
</feature>
<keyword evidence="1" id="KW-0812">Transmembrane</keyword>
<reference evidence="3" key="1">
    <citation type="submission" date="2009-12" db="EMBL/GenBank/DDBJ databases">
        <title>Sequence of Clostridiales genomosp. BVAB3 str. UPII9-5.</title>
        <authorList>
            <person name="Madupu R."/>
            <person name="Durkin A.S."/>
            <person name="Torralba M."/>
            <person name="Methe B."/>
            <person name="Sutton G.G."/>
            <person name="Strausberg R.L."/>
            <person name="Nelson K.E."/>
        </authorList>
    </citation>
    <scope>NUCLEOTIDE SEQUENCE [LARGE SCALE GENOMIC DNA]</scope>
    <source>
        <strain evidence="3">28L</strain>
    </source>
</reference>
<name>D3LSY2_9FIRM</name>
<sequence>MILIYFGECILFLLQKRNRFREISVAFLQFSFCIAFLEQCLCLNFNIKKYIPLSFTIFFKSNSFGTVFAYIIYE</sequence>
<keyword evidence="1" id="KW-0472">Membrane</keyword>
<dbReference type="Proteomes" id="UP000003242">
    <property type="component" value="Unassembled WGS sequence"/>
</dbReference>
<accession>D3LSY2</accession>
<keyword evidence="1" id="KW-1133">Transmembrane helix</keyword>
<evidence type="ECO:0000313" key="3">
    <source>
        <dbReference type="Proteomes" id="UP000003242"/>
    </source>
</evidence>
<organism evidence="2 3">
    <name type="scientific">Megasphaera lornae</name>
    <dbReference type="NCBI Taxonomy" id="1000568"/>
    <lineage>
        <taxon>Bacteria</taxon>
        <taxon>Bacillati</taxon>
        <taxon>Bacillota</taxon>
        <taxon>Negativicutes</taxon>
        <taxon>Veillonellales</taxon>
        <taxon>Veillonellaceae</taxon>
        <taxon>Megasphaera</taxon>
    </lineage>
</organism>
<comment type="caution">
    <text evidence="2">The sequence shown here is derived from an EMBL/GenBank/DDBJ whole genome shotgun (WGS) entry which is preliminary data.</text>
</comment>
<dbReference type="STRING" id="699218.HMPREF0889_1505"/>
<evidence type="ECO:0000313" key="2">
    <source>
        <dbReference type="EMBL" id="EFD94766.1"/>
    </source>
</evidence>
<evidence type="ECO:0000256" key="1">
    <source>
        <dbReference type="SAM" id="Phobius"/>
    </source>
</evidence>